<evidence type="ECO:0000313" key="3">
    <source>
        <dbReference type="EMBL" id="KAF2154954.1"/>
    </source>
</evidence>
<dbReference type="InterPro" id="IPR058345">
    <property type="entry name" value="DUF8032"/>
</dbReference>
<keyword evidence="4" id="KW-1185">Reference proteome</keyword>
<proteinExistence type="predicted"/>
<comment type="caution">
    <text evidence="3">The sequence shown here is derived from an EMBL/GenBank/DDBJ whole genome shotgun (WGS) entry which is preliminary data.</text>
</comment>
<reference evidence="3" key="1">
    <citation type="journal article" date="2020" name="Stud. Mycol.">
        <title>101 Dothideomycetes genomes: a test case for predicting lifestyles and emergence of pathogens.</title>
        <authorList>
            <person name="Haridas S."/>
            <person name="Albert R."/>
            <person name="Binder M."/>
            <person name="Bloem J."/>
            <person name="Labutti K."/>
            <person name="Salamov A."/>
            <person name="Andreopoulos B."/>
            <person name="Baker S."/>
            <person name="Barry K."/>
            <person name="Bills G."/>
            <person name="Bluhm B."/>
            <person name="Cannon C."/>
            <person name="Castanera R."/>
            <person name="Culley D."/>
            <person name="Daum C."/>
            <person name="Ezra D."/>
            <person name="Gonzalez J."/>
            <person name="Henrissat B."/>
            <person name="Kuo A."/>
            <person name="Liang C."/>
            <person name="Lipzen A."/>
            <person name="Lutzoni F."/>
            <person name="Magnuson J."/>
            <person name="Mondo S."/>
            <person name="Nolan M."/>
            <person name="Ohm R."/>
            <person name="Pangilinan J."/>
            <person name="Park H.-J."/>
            <person name="Ramirez L."/>
            <person name="Alfaro M."/>
            <person name="Sun H."/>
            <person name="Tritt A."/>
            <person name="Yoshinaga Y."/>
            <person name="Zwiers L.-H."/>
            <person name="Turgeon B."/>
            <person name="Goodwin S."/>
            <person name="Spatafora J."/>
            <person name="Crous P."/>
            <person name="Grigoriev I."/>
        </authorList>
    </citation>
    <scope>NUCLEOTIDE SEQUENCE</scope>
    <source>
        <strain evidence="3">CBS 260.36</strain>
    </source>
</reference>
<protein>
    <recommendedName>
        <fullName evidence="2">DUF8032 domain-containing protein</fullName>
    </recommendedName>
</protein>
<feature type="region of interest" description="Disordered" evidence="1">
    <location>
        <begin position="286"/>
        <end position="328"/>
    </location>
</feature>
<sequence>MAVQTLPTRHEFPSMAGYNASFTSPPSSIPPSPNDTYFRGSFYSNHYNVPQSMFSYPSYTAYSYAAPAPPPPPSAPYQAPHVPLSSYTGLANRTPGVMIPHQTSHQSYMNSPQSAAPSHAQQLMTPVSAAGSPTHSKVDHLGSTRTVLSSVPDNYVKRRQSSSPEQGTSSDGSTSATQPGPIPATTPLVFRQDQSGTKWIIFEYSKDRVKQEYSIRTDVENVDIDRLSPEFKEANCVYPRANCPQSQYTGNRCKYETECNAVSWALCKLNPQIQGKRGLIQRAVDSWRNSNPNPKLRSRRVRRQNKVHKRERQQSMQPSQHAMMQMPPAPQSSMDIYVPHGALTPSTQPGYSYMAAPPMVSGPGSLGGIQYSL</sequence>
<dbReference type="AlphaFoldDB" id="A0A9P4J9W1"/>
<dbReference type="PANTHER" id="PTHR22949:SF0">
    <property type="entry name" value="RE27538P"/>
    <property type="match status" value="1"/>
</dbReference>
<feature type="compositionally biased region" description="Polar residues" evidence="1">
    <location>
        <begin position="104"/>
        <end position="135"/>
    </location>
</feature>
<gene>
    <name evidence="3" type="ORF">K461DRAFT_105059</name>
</gene>
<feature type="region of interest" description="Disordered" evidence="1">
    <location>
        <begin position="104"/>
        <end position="189"/>
    </location>
</feature>
<accession>A0A9P4J9W1</accession>
<feature type="domain" description="DUF8032" evidence="2">
    <location>
        <begin position="198"/>
        <end position="291"/>
    </location>
</feature>
<feature type="compositionally biased region" description="Polar residues" evidence="1">
    <location>
        <begin position="161"/>
        <end position="178"/>
    </location>
</feature>
<dbReference type="OrthoDB" id="5599902at2759"/>
<evidence type="ECO:0000256" key="1">
    <source>
        <dbReference type="SAM" id="MobiDB-lite"/>
    </source>
</evidence>
<feature type="compositionally biased region" description="Basic residues" evidence="1">
    <location>
        <begin position="296"/>
        <end position="311"/>
    </location>
</feature>
<dbReference type="Pfam" id="PF26087">
    <property type="entry name" value="DUF8032"/>
    <property type="match status" value="1"/>
</dbReference>
<organism evidence="3 4">
    <name type="scientific">Myriangium duriaei CBS 260.36</name>
    <dbReference type="NCBI Taxonomy" id="1168546"/>
    <lineage>
        <taxon>Eukaryota</taxon>
        <taxon>Fungi</taxon>
        <taxon>Dikarya</taxon>
        <taxon>Ascomycota</taxon>
        <taxon>Pezizomycotina</taxon>
        <taxon>Dothideomycetes</taxon>
        <taxon>Dothideomycetidae</taxon>
        <taxon>Myriangiales</taxon>
        <taxon>Myriangiaceae</taxon>
        <taxon>Myriangium</taxon>
    </lineage>
</organism>
<name>A0A9P4J9W1_9PEZI</name>
<dbReference type="EMBL" id="ML996083">
    <property type="protein sequence ID" value="KAF2154954.1"/>
    <property type="molecule type" value="Genomic_DNA"/>
</dbReference>
<feature type="compositionally biased region" description="Polar residues" evidence="1">
    <location>
        <begin position="143"/>
        <end position="152"/>
    </location>
</feature>
<dbReference type="Proteomes" id="UP000799439">
    <property type="component" value="Unassembled WGS sequence"/>
</dbReference>
<feature type="compositionally biased region" description="Low complexity" evidence="1">
    <location>
        <begin position="314"/>
        <end position="328"/>
    </location>
</feature>
<dbReference type="PANTHER" id="PTHR22949">
    <property type="entry name" value="WHITE COLLAR 2 PROTEIN WC2"/>
    <property type="match status" value="1"/>
</dbReference>
<evidence type="ECO:0000313" key="4">
    <source>
        <dbReference type="Proteomes" id="UP000799439"/>
    </source>
</evidence>
<evidence type="ECO:0000259" key="2">
    <source>
        <dbReference type="Pfam" id="PF26087"/>
    </source>
</evidence>